<dbReference type="RefSeq" id="WP_006464446.1">
    <property type="nucleotide sequence ID" value="NZ_AEEC02000023.1"/>
</dbReference>
<keyword evidence="1" id="KW-0732">Signal</keyword>
<dbReference type="InterPro" id="IPR023346">
    <property type="entry name" value="Lysozyme-like_dom_sf"/>
</dbReference>
<comment type="caution">
    <text evidence="3">The sequence shown here is derived from an EMBL/GenBank/DDBJ whole genome shotgun (WGS) entry which is preliminary data.</text>
</comment>
<reference evidence="3 4" key="1">
    <citation type="journal article" date="2013" name="Front. Microbiol.">
        <title>The genome of the endophytic bacterium H. frisingense GSF30(T) identifies diverse strategies in the Herbaspirillum genus to interact with plants.</title>
        <authorList>
            <person name="Straub D."/>
            <person name="Rothballer M."/>
            <person name="Hartmann A."/>
            <person name="Ludewig U."/>
        </authorList>
    </citation>
    <scope>NUCLEOTIDE SEQUENCE [LARGE SCALE GENOMIC DNA]</scope>
    <source>
        <strain evidence="3 4">GSF30</strain>
    </source>
</reference>
<sequence>MYRPYKALILGATLASALYGTPARASNLCFEQAGTRYGVSPLILQAIAQQESGMNPRALNRNRNGTRDIGIMQINSSWLGFLARYRISESDLLDACTNIHVGAWILGSNFQRMGVSWEALGAYNAVSPDKRARYATQVIVRLRHLLREAR</sequence>
<dbReference type="Pfam" id="PF01464">
    <property type="entry name" value="SLT"/>
    <property type="match status" value="1"/>
</dbReference>
<organism evidence="3 4">
    <name type="scientific">Herbaspirillum frisingense GSF30</name>
    <dbReference type="NCBI Taxonomy" id="864073"/>
    <lineage>
        <taxon>Bacteria</taxon>
        <taxon>Pseudomonadati</taxon>
        <taxon>Pseudomonadota</taxon>
        <taxon>Betaproteobacteria</taxon>
        <taxon>Burkholderiales</taxon>
        <taxon>Oxalobacteraceae</taxon>
        <taxon>Herbaspirillum</taxon>
    </lineage>
</organism>
<evidence type="ECO:0000256" key="1">
    <source>
        <dbReference type="SAM" id="SignalP"/>
    </source>
</evidence>
<gene>
    <name evidence="3" type="ORF">HFRIS_016030</name>
</gene>
<dbReference type="InterPro" id="IPR008258">
    <property type="entry name" value="Transglycosylase_SLT_dom_1"/>
</dbReference>
<evidence type="ECO:0000259" key="2">
    <source>
        <dbReference type="Pfam" id="PF01464"/>
    </source>
</evidence>
<accession>A0AAI9ICQ2</accession>
<dbReference type="Gene3D" id="1.10.530.10">
    <property type="match status" value="1"/>
</dbReference>
<dbReference type="CDD" id="cd13400">
    <property type="entry name" value="LT_IagB-like"/>
    <property type="match status" value="1"/>
</dbReference>
<dbReference type="EMBL" id="AEEC02000023">
    <property type="protein sequence ID" value="EOA03734.1"/>
    <property type="molecule type" value="Genomic_DNA"/>
</dbReference>
<evidence type="ECO:0000313" key="4">
    <source>
        <dbReference type="Proteomes" id="UP000006772"/>
    </source>
</evidence>
<protein>
    <submittedName>
        <fullName evidence="3">Invasion protein</fullName>
    </submittedName>
</protein>
<feature type="domain" description="Transglycosylase SLT" evidence="2">
    <location>
        <begin position="29"/>
        <end position="125"/>
    </location>
</feature>
<name>A0AAI9ICQ2_9BURK</name>
<feature type="chain" id="PRO_5042523626" evidence="1">
    <location>
        <begin position="26"/>
        <end position="150"/>
    </location>
</feature>
<dbReference type="Proteomes" id="UP000006772">
    <property type="component" value="Unassembled WGS sequence"/>
</dbReference>
<feature type="signal peptide" evidence="1">
    <location>
        <begin position="1"/>
        <end position="25"/>
    </location>
</feature>
<dbReference type="SUPFAM" id="SSF53955">
    <property type="entry name" value="Lysozyme-like"/>
    <property type="match status" value="1"/>
</dbReference>
<evidence type="ECO:0000313" key="3">
    <source>
        <dbReference type="EMBL" id="EOA03734.1"/>
    </source>
</evidence>
<dbReference type="AlphaFoldDB" id="A0AAI9ICQ2"/>
<proteinExistence type="predicted"/>